<protein>
    <submittedName>
        <fullName evidence="1">Uncharacterized protein</fullName>
    </submittedName>
</protein>
<reference evidence="1 2" key="1">
    <citation type="submission" date="2020-06" db="EMBL/GenBank/DDBJ databases">
        <authorList>
            <person name="Criscuolo A."/>
        </authorList>
    </citation>
    <scope>NUCLEOTIDE SEQUENCE [LARGE SCALE GENOMIC DNA]</scope>
    <source>
        <strain evidence="1">1804121828</strain>
    </source>
</reference>
<sequence length="198" mass="21347">MSFQVFFTPSINPDQNSDRKFVISVQVLVQDSDIPCQRFTKNSFIPFQMATVDSLIVSQIEMTPSLNQSHFFHKRTRPAITAPIAIGTIPMADTTAVIAGISVPVKIPTILVIPPTIRGPLVIIVPIDQISFPTIISTGPRAAIKRPIPAIIPFTGPGSALSPFTSFVNISTAFLTAGIKSSPKDIANSSKADCRIFN</sequence>
<dbReference type="EMBL" id="CAIJCS010000036">
    <property type="protein sequence ID" value="CAC9936433.1"/>
    <property type="molecule type" value="Genomic_DNA"/>
</dbReference>
<evidence type="ECO:0000313" key="2">
    <source>
        <dbReference type="Proteomes" id="UP000586454"/>
    </source>
</evidence>
<evidence type="ECO:0000313" key="1">
    <source>
        <dbReference type="EMBL" id="CAC9936433.1"/>
    </source>
</evidence>
<organism evidence="1 2">
    <name type="scientific">Aedoeadaptatus nemausensis</name>
    <dbReference type="NCBI Taxonomy" id="2582829"/>
    <lineage>
        <taxon>Bacteria</taxon>
        <taxon>Bacillati</taxon>
        <taxon>Bacillota</taxon>
        <taxon>Tissierellia</taxon>
        <taxon>Tissierellales</taxon>
        <taxon>Peptoniphilaceae</taxon>
        <taxon>Aedoeadaptatus</taxon>
    </lineage>
</organism>
<dbReference type="Proteomes" id="UP000586454">
    <property type="component" value="Unassembled WGS sequence"/>
</dbReference>
<comment type="caution">
    <text evidence="1">The sequence shown here is derived from an EMBL/GenBank/DDBJ whole genome shotgun (WGS) entry which is preliminary data.</text>
</comment>
<gene>
    <name evidence="1" type="ORF">PEPNEM18_01679</name>
</gene>
<keyword evidence="2" id="KW-1185">Reference proteome</keyword>
<name>A0A6V6Y7K4_9FIRM</name>
<dbReference type="AlphaFoldDB" id="A0A6V6Y7K4"/>
<accession>A0A6V6Y7K4</accession>
<proteinExistence type="predicted"/>